<evidence type="ECO:0000313" key="10">
    <source>
        <dbReference type="EMBL" id="SFN84137.1"/>
    </source>
</evidence>
<protein>
    <submittedName>
        <fullName evidence="10">Cysteine desulfurase</fullName>
    </submittedName>
</protein>
<dbReference type="GO" id="GO:0046872">
    <property type="term" value="F:metal ion binding"/>
    <property type="evidence" value="ECO:0007669"/>
    <property type="project" value="UniProtKB-KW"/>
</dbReference>
<evidence type="ECO:0000256" key="5">
    <source>
        <dbReference type="ARBA" id="ARBA00022898"/>
    </source>
</evidence>
<reference evidence="11" key="1">
    <citation type="submission" date="2016-10" db="EMBL/GenBank/DDBJ databases">
        <authorList>
            <person name="Varghese N."/>
            <person name="Submissions S."/>
        </authorList>
    </citation>
    <scope>NUCLEOTIDE SEQUENCE [LARGE SCALE GENOMIC DNA]</scope>
    <source>
        <strain evidence="11">DSM 16522</strain>
    </source>
</reference>
<keyword evidence="4" id="KW-0479">Metal-binding</keyword>
<dbReference type="RefSeq" id="WP_092519728.1">
    <property type="nucleotide sequence ID" value="NZ_CAWRAH010000057.1"/>
</dbReference>
<dbReference type="AlphaFoldDB" id="A0A1I5CAZ7"/>
<dbReference type="InterPro" id="IPR015421">
    <property type="entry name" value="PyrdxlP-dep_Trfase_major"/>
</dbReference>
<comment type="similarity">
    <text evidence="2">Belongs to the class-V pyridoxal-phosphate-dependent aminotransferase family. NifS/IscS subfamily.</text>
</comment>
<dbReference type="PANTHER" id="PTHR11601:SF34">
    <property type="entry name" value="CYSTEINE DESULFURASE"/>
    <property type="match status" value="1"/>
</dbReference>
<keyword evidence="3" id="KW-0808">Transferase</keyword>
<evidence type="ECO:0000256" key="8">
    <source>
        <dbReference type="ARBA" id="ARBA00050776"/>
    </source>
</evidence>
<dbReference type="Gene3D" id="1.10.260.50">
    <property type="match status" value="1"/>
</dbReference>
<dbReference type="PANTHER" id="PTHR11601">
    <property type="entry name" value="CYSTEINE DESULFURYLASE FAMILY MEMBER"/>
    <property type="match status" value="1"/>
</dbReference>
<dbReference type="InterPro" id="IPR016454">
    <property type="entry name" value="Cysteine_dSase"/>
</dbReference>
<keyword evidence="5" id="KW-0663">Pyridoxal phosphate</keyword>
<sequence length="393" mass="43238">MTMLYFDFNATTPLSHKAKMAIQGMLDQFGNPSSRYRLSQNLVTLIHQAKESIAQLVGGSSERIIFTSGGTESNNLALHSVFSQLPVGQLSRYHAICSAIEHSSILEPLRWYQAQGLKLTVIEPSKTGRIDPDTLCNAITPQTCFIALMAINNETGVIQPYDKLASRLKGKGIHLHFDAIQAVGKWPMSSFDDIPLTISFSGHKFYAPKGIGGLYYSQQVKINPLLHGGGQEHGLRSGTENTLGIAGLAAAAKEAHEELMQRINYCREMRTYLLTQLDEFGVNYHVNGETNPEYQAPWTLNISFPGIRAEALASRLDLCHGISVSLGSACSNNSQSPQRSHVLLAMQSPHDYIDSALRISFGHVTEQHEVSVLANALQQETWHLLAIAGEQRI</sequence>
<evidence type="ECO:0000313" key="11">
    <source>
        <dbReference type="Proteomes" id="UP000199011"/>
    </source>
</evidence>
<dbReference type="Pfam" id="PF00266">
    <property type="entry name" value="Aminotran_5"/>
    <property type="match status" value="1"/>
</dbReference>
<name>A0A1I5CAZ7_9GAMM</name>
<dbReference type="STRING" id="53341.SAMN05421579_12521"/>
<evidence type="ECO:0000256" key="4">
    <source>
        <dbReference type="ARBA" id="ARBA00022723"/>
    </source>
</evidence>
<keyword evidence="6" id="KW-0408">Iron</keyword>
<dbReference type="GO" id="GO:0031071">
    <property type="term" value="F:cysteine desulfurase activity"/>
    <property type="evidence" value="ECO:0007669"/>
    <property type="project" value="UniProtKB-EC"/>
</dbReference>
<accession>A0A1I5CAZ7</accession>
<dbReference type="PIRSF" id="PIRSF005572">
    <property type="entry name" value="NifS"/>
    <property type="match status" value="1"/>
</dbReference>
<proteinExistence type="inferred from homology"/>
<evidence type="ECO:0000256" key="7">
    <source>
        <dbReference type="ARBA" id="ARBA00023014"/>
    </source>
</evidence>
<dbReference type="Gene3D" id="3.40.640.10">
    <property type="entry name" value="Type I PLP-dependent aspartate aminotransferase-like (Major domain)"/>
    <property type="match status" value="1"/>
</dbReference>
<dbReference type="Proteomes" id="UP000199011">
    <property type="component" value="Unassembled WGS sequence"/>
</dbReference>
<dbReference type="GO" id="GO:0051536">
    <property type="term" value="F:iron-sulfur cluster binding"/>
    <property type="evidence" value="ECO:0007669"/>
    <property type="project" value="UniProtKB-KW"/>
</dbReference>
<dbReference type="SUPFAM" id="SSF53383">
    <property type="entry name" value="PLP-dependent transferases"/>
    <property type="match status" value="1"/>
</dbReference>
<dbReference type="InterPro" id="IPR000192">
    <property type="entry name" value="Aminotrans_V_dom"/>
</dbReference>
<evidence type="ECO:0000256" key="3">
    <source>
        <dbReference type="ARBA" id="ARBA00022679"/>
    </source>
</evidence>
<comment type="catalytic activity">
    <reaction evidence="8">
        <text>(sulfur carrier)-H + L-cysteine = (sulfur carrier)-SH + L-alanine</text>
        <dbReference type="Rhea" id="RHEA:43892"/>
        <dbReference type="Rhea" id="RHEA-COMP:14737"/>
        <dbReference type="Rhea" id="RHEA-COMP:14739"/>
        <dbReference type="ChEBI" id="CHEBI:29917"/>
        <dbReference type="ChEBI" id="CHEBI:35235"/>
        <dbReference type="ChEBI" id="CHEBI:57972"/>
        <dbReference type="ChEBI" id="CHEBI:64428"/>
        <dbReference type="EC" id="2.8.1.7"/>
    </reaction>
</comment>
<evidence type="ECO:0000256" key="1">
    <source>
        <dbReference type="ARBA" id="ARBA00001933"/>
    </source>
</evidence>
<dbReference type="Gene3D" id="3.90.1150.10">
    <property type="entry name" value="Aspartate Aminotransferase, domain 1"/>
    <property type="match status" value="1"/>
</dbReference>
<keyword evidence="11" id="KW-1185">Reference proteome</keyword>
<dbReference type="EMBL" id="FOVO01000025">
    <property type="protein sequence ID" value="SFN84137.1"/>
    <property type="molecule type" value="Genomic_DNA"/>
</dbReference>
<evidence type="ECO:0000256" key="6">
    <source>
        <dbReference type="ARBA" id="ARBA00023004"/>
    </source>
</evidence>
<organism evidence="10 11">
    <name type="scientific">Xenorhabdus japonica</name>
    <dbReference type="NCBI Taxonomy" id="53341"/>
    <lineage>
        <taxon>Bacteria</taxon>
        <taxon>Pseudomonadati</taxon>
        <taxon>Pseudomonadota</taxon>
        <taxon>Gammaproteobacteria</taxon>
        <taxon>Enterobacterales</taxon>
        <taxon>Morganellaceae</taxon>
        <taxon>Xenorhabdus</taxon>
    </lineage>
</organism>
<dbReference type="InterPro" id="IPR015424">
    <property type="entry name" value="PyrdxlP-dep_Trfase"/>
</dbReference>
<evidence type="ECO:0000259" key="9">
    <source>
        <dbReference type="Pfam" id="PF00266"/>
    </source>
</evidence>
<comment type="cofactor">
    <cofactor evidence="1">
        <name>pyridoxal 5'-phosphate</name>
        <dbReference type="ChEBI" id="CHEBI:597326"/>
    </cofactor>
</comment>
<dbReference type="InterPro" id="IPR015422">
    <property type="entry name" value="PyrdxlP-dep_Trfase_small"/>
</dbReference>
<gene>
    <name evidence="10" type="ORF">SAMN05421579_12521</name>
</gene>
<feature type="domain" description="Aminotransferase class V" evidence="9">
    <location>
        <begin position="5"/>
        <end position="373"/>
    </location>
</feature>
<dbReference type="OrthoDB" id="9804366at2"/>
<keyword evidence="7" id="KW-0411">Iron-sulfur</keyword>
<evidence type="ECO:0000256" key="2">
    <source>
        <dbReference type="ARBA" id="ARBA00006490"/>
    </source>
</evidence>